<comment type="caution">
    <text evidence="1">The sequence shown here is derived from an EMBL/GenBank/DDBJ whole genome shotgun (WGS) entry which is preliminary data.</text>
</comment>
<dbReference type="AlphaFoldDB" id="A0A402A4W2"/>
<proteinExistence type="predicted"/>
<organism evidence="1 2">
    <name type="scientific">Tengunoibacter tsumagoiensis</name>
    <dbReference type="NCBI Taxonomy" id="2014871"/>
    <lineage>
        <taxon>Bacteria</taxon>
        <taxon>Bacillati</taxon>
        <taxon>Chloroflexota</taxon>
        <taxon>Ktedonobacteria</taxon>
        <taxon>Ktedonobacterales</taxon>
        <taxon>Dictyobacteraceae</taxon>
        <taxon>Tengunoibacter</taxon>
    </lineage>
</organism>
<name>A0A402A4W2_9CHLR</name>
<accession>A0A402A4W2</accession>
<evidence type="ECO:0000313" key="1">
    <source>
        <dbReference type="EMBL" id="GCE14142.1"/>
    </source>
</evidence>
<keyword evidence="2" id="KW-1185">Reference proteome</keyword>
<reference evidence="2" key="1">
    <citation type="submission" date="2018-12" db="EMBL/GenBank/DDBJ databases">
        <title>Tengunoibacter tsumagoiensis gen. nov., sp. nov., Dictyobacter kobayashii sp. nov., D. alpinus sp. nov., and D. joshuensis sp. nov. and description of Dictyobacteraceae fam. nov. within the order Ktedonobacterales isolated from Tengu-no-mugimeshi.</title>
        <authorList>
            <person name="Wang C.M."/>
            <person name="Zheng Y."/>
            <person name="Sakai Y."/>
            <person name="Toyoda A."/>
            <person name="Minakuchi Y."/>
            <person name="Abe K."/>
            <person name="Yokota A."/>
            <person name="Yabe S."/>
        </authorList>
    </citation>
    <scope>NUCLEOTIDE SEQUENCE [LARGE SCALE GENOMIC DNA]</scope>
    <source>
        <strain evidence="2">Uno3</strain>
    </source>
</reference>
<gene>
    <name evidence="1" type="ORF">KTT_40010</name>
</gene>
<dbReference type="Proteomes" id="UP000287352">
    <property type="component" value="Unassembled WGS sequence"/>
</dbReference>
<dbReference type="EMBL" id="BIFR01000001">
    <property type="protein sequence ID" value="GCE14142.1"/>
    <property type="molecule type" value="Genomic_DNA"/>
</dbReference>
<sequence length="202" mass="23375">MEEVHFISAKFSGDLHYFEPAIVSLVVQTKPGTFAECFGVYIPTVPDDEGHDYPALCLRRASWNYELDRENYNKKVNKREYIKGGQSIEAVSIFLPEQECTEIRQLISQANDMVEQGFVTEQVKRENCPWFSVKIKIASDRVNLDMAYTPFSTRIQALESWLEKWKSFFSKIDLTKGIQPEGDFSVTYHDSLQEQMSSFVEM</sequence>
<protein>
    <submittedName>
        <fullName evidence="1">Uncharacterized protein</fullName>
    </submittedName>
</protein>
<evidence type="ECO:0000313" key="2">
    <source>
        <dbReference type="Proteomes" id="UP000287352"/>
    </source>
</evidence>